<evidence type="ECO:0000313" key="3">
    <source>
        <dbReference type="EMBL" id="KAJ3583580.1"/>
    </source>
</evidence>
<feature type="region of interest" description="Disordered" evidence="1">
    <location>
        <begin position="129"/>
        <end position="164"/>
    </location>
</feature>
<feature type="compositionally biased region" description="Low complexity" evidence="1">
    <location>
        <begin position="129"/>
        <end position="144"/>
    </location>
</feature>
<accession>A0A9Q0DAR0</accession>
<keyword evidence="2" id="KW-0812">Transmembrane</keyword>
<gene>
    <name evidence="3" type="ORF">NHX12_016815</name>
</gene>
<protein>
    <submittedName>
        <fullName evidence="3">Uncharacterized protein</fullName>
    </submittedName>
</protein>
<organism evidence="3 4">
    <name type="scientific">Muraenolepis orangiensis</name>
    <name type="common">Patagonian moray cod</name>
    <dbReference type="NCBI Taxonomy" id="630683"/>
    <lineage>
        <taxon>Eukaryota</taxon>
        <taxon>Metazoa</taxon>
        <taxon>Chordata</taxon>
        <taxon>Craniata</taxon>
        <taxon>Vertebrata</taxon>
        <taxon>Euteleostomi</taxon>
        <taxon>Actinopterygii</taxon>
        <taxon>Neopterygii</taxon>
        <taxon>Teleostei</taxon>
        <taxon>Neoteleostei</taxon>
        <taxon>Acanthomorphata</taxon>
        <taxon>Zeiogadaria</taxon>
        <taxon>Gadariae</taxon>
        <taxon>Gadiformes</taxon>
        <taxon>Muraenolepidoidei</taxon>
        <taxon>Muraenolepididae</taxon>
        <taxon>Muraenolepis</taxon>
    </lineage>
</organism>
<feature type="transmembrane region" description="Helical" evidence="2">
    <location>
        <begin position="101"/>
        <end position="122"/>
    </location>
</feature>
<dbReference type="AlphaFoldDB" id="A0A9Q0DAR0"/>
<dbReference type="OrthoDB" id="5984008at2759"/>
<feature type="region of interest" description="Disordered" evidence="1">
    <location>
        <begin position="193"/>
        <end position="225"/>
    </location>
</feature>
<proteinExistence type="predicted"/>
<sequence>MHSKQLSVFVMSTEEGVARGLNSNYAFLLESTMNEYYHQRNRNLTQIRGLLDTKGYGIGIPPGSVSRDEFDLAVLRMQEDNRGKCPKEEGHRAKGLGMENIGSIFVVLVAIFMAVLEFVWLMRQTPPAGEAAAGGLHPAAEAPGGAAGAGRHSHRRPQQRQAARLAQEAALVARGCSHIRICPECRHLQGLKMRPPGAAGGPLPSSTHSDDSLEWDKTTNSSEPE</sequence>
<keyword evidence="4" id="KW-1185">Reference proteome</keyword>
<comment type="caution">
    <text evidence="3">The sequence shown here is derived from an EMBL/GenBank/DDBJ whole genome shotgun (WGS) entry which is preliminary data.</text>
</comment>
<evidence type="ECO:0000313" key="4">
    <source>
        <dbReference type="Proteomes" id="UP001148018"/>
    </source>
</evidence>
<evidence type="ECO:0000256" key="1">
    <source>
        <dbReference type="SAM" id="MobiDB-lite"/>
    </source>
</evidence>
<dbReference type="EMBL" id="JANIIK010000249">
    <property type="protein sequence ID" value="KAJ3583580.1"/>
    <property type="molecule type" value="Genomic_DNA"/>
</dbReference>
<keyword evidence="2" id="KW-0472">Membrane</keyword>
<evidence type="ECO:0000256" key="2">
    <source>
        <dbReference type="SAM" id="Phobius"/>
    </source>
</evidence>
<feature type="compositionally biased region" description="Basic and acidic residues" evidence="1">
    <location>
        <begin position="208"/>
        <end position="217"/>
    </location>
</feature>
<dbReference type="Gene3D" id="3.40.190.10">
    <property type="entry name" value="Periplasmic binding protein-like II"/>
    <property type="match status" value="2"/>
</dbReference>
<reference evidence="3" key="1">
    <citation type="submission" date="2022-07" db="EMBL/GenBank/DDBJ databases">
        <title>Chromosome-level genome of Muraenolepis orangiensis.</title>
        <authorList>
            <person name="Kim J."/>
        </authorList>
    </citation>
    <scope>NUCLEOTIDE SEQUENCE</scope>
    <source>
        <strain evidence="3">KU_S4_2022</strain>
        <tissue evidence="3">Muscle</tissue>
    </source>
</reference>
<dbReference type="Proteomes" id="UP001148018">
    <property type="component" value="Unassembled WGS sequence"/>
</dbReference>
<keyword evidence="2" id="KW-1133">Transmembrane helix</keyword>
<dbReference type="SUPFAM" id="SSF53850">
    <property type="entry name" value="Periplasmic binding protein-like II"/>
    <property type="match status" value="1"/>
</dbReference>
<name>A0A9Q0DAR0_9TELE</name>